<dbReference type="RefSeq" id="WP_044645379.1">
    <property type="nucleotide sequence ID" value="NZ_JTHP01000008.1"/>
</dbReference>
<evidence type="ECO:0000313" key="1">
    <source>
        <dbReference type="EMBL" id="KJD46460.1"/>
    </source>
</evidence>
<evidence type="ECO:0000313" key="2">
    <source>
        <dbReference type="Proteomes" id="UP000032534"/>
    </source>
</evidence>
<accession>A0A0D7X4W7</accession>
<dbReference type="PATRIC" id="fig|159743.3.peg.1445"/>
<organism evidence="1 2">
    <name type="scientific">Paenibacillus terrae</name>
    <dbReference type="NCBI Taxonomy" id="159743"/>
    <lineage>
        <taxon>Bacteria</taxon>
        <taxon>Bacillati</taxon>
        <taxon>Bacillota</taxon>
        <taxon>Bacilli</taxon>
        <taxon>Bacillales</taxon>
        <taxon>Paenibacillaceae</taxon>
        <taxon>Paenibacillus</taxon>
    </lineage>
</organism>
<dbReference type="OrthoDB" id="1429018at1239"/>
<gene>
    <name evidence="1" type="ORF">QD47_06640</name>
</gene>
<comment type="caution">
    <text evidence="1">The sequence shown here is derived from an EMBL/GenBank/DDBJ whole genome shotgun (WGS) entry which is preliminary data.</text>
</comment>
<dbReference type="Proteomes" id="UP000032534">
    <property type="component" value="Unassembled WGS sequence"/>
</dbReference>
<dbReference type="EMBL" id="JTHP01000008">
    <property type="protein sequence ID" value="KJD46460.1"/>
    <property type="molecule type" value="Genomic_DNA"/>
</dbReference>
<sequence>MGNVNRNNISDKFNQYQVFNTSTGEELDGNVIVINPVEDQAALAALITYARVTSNAHSSI</sequence>
<dbReference type="AlphaFoldDB" id="A0A0D7X4W7"/>
<protein>
    <submittedName>
        <fullName evidence="1">Uncharacterized protein</fullName>
    </submittedName>
</protein>
<proteinExistence type="predicted"/>
<keyword evidence="2" id="KW-1185">Reference proteome</keyword>
<name>A0A0D7X4W7_9BACL</name>
<reference evidence="1 2" key="1">
    <citation type="submission" date="2014-11" db="EMBL/GenBank/DDBJ databases">
        <title>Draft Genome Sequences of Paenibacillus polymyxa NRRL B-30509 and Paenibacillus terrae NRRL B-30644, Strains from a Poultry Environment that Produce Tridecaptin A and Paenicidins.</title>
        <authorList>
            <person name="van Belkum M.J."/>
            <person name="Lohans C.T."/>
            <person name="Vederas J.C."/>
        </authorList>
    </citation>
    <scope>NUCLEOTIDE SEQUENCE [LARGE SCALE GENOMIC DNA]</scope>
    <source>
        <strain evidence="1 2">NRRL B-30644</strain>
    </source>
</reference>